<evidence type="ECO:0000256" key="1">
    <source>
        <dbReference type="SAM" id="SignalP"/>
    </source>
</evidence>
<evidence type="ECO:0000313" key="2">
    <source>
        <dbReference type="EMBL" id="SME90285.1"/>
    </source>
</evidence>
<evidence type="ECO:0008006" key="4">
    <source>
        <dbReference type="Google" id="ProtNLM"/>
    </source>
</evidence>
<feature type="signal peptide" evidence="1">
    <location>
        <begin position="1"/>
        <end position="23"/>
    </location>
</feature>
<reference evidence="3" key="1">
    <citation type="submission" date="2017-04" db="EMBL/GenBank/DDBJ databases">
        <authorList>
            <person name="Varghese N."/>
            <person name="Submissions S."/>
        </authorList>
    </citation>
    <scope>NUCLEOTIDE SEQUENCE [LARGE SCALE GENOMIC DNA]</scope>
    <source>
        <strain evidence="3">RKEM611</strain>
    </source>
</reference>
<evidence type="ECO:0000313" key="3">
    <source>
        <dbReference type="Proteomes" id="UP000192907"/>
    </source>
</evidence>
<dbReference type="STRING" id="1513793.SAMN06296036_101348"/>
<dbReference type="Proteomes" id="UP000192907">
    <property type="component" value="Unassembled WGS sequence"/>
</dbReference>
<feature type="chain" id="PRO_5012034517" description="Alginate export" evidence="1">
    <location>
        <begin position="24"/>
        <end position="538"/>
    </location>
</feature>
<dbReference type="RefSeq" id="WP_132314535.1">
    <property type="nucleotide sequence ID" value="NZ_FWZT01000001.1"/>
</dbReference>
<organism evidence="2 3">
    <name type="scientific">Pseudobacteriovorax antillogorgiicola</name>
    <dbReference type="NCBI Taxonomy" id="1513793"/>
    <lineage>
        <taxon>Bacteria</taxon>
        <taxon>Pseudomonadati</taxon>
        <taxon>Bdellovibrionota</taxon>
        <taxon>Oligoflexia</taxon>
        <taxon>Oligoflexales</taxon>
        <taxon>Pseudobacteriovoracaceae</taxon>
        <taxon>Pseudobacteriovorax</taxon>
    </lineage>
</organism>
<proteinExistence type="predicted"/>
<dbReference type="AlphaFoldDB" id="A0A1Y6B3T6"/>
<keyword evidence="3" id="KW-1185">Reference proteome</keyword>
<protein>
    <recommendedName>
        <fullName evidence="4">Alginate export</fullName>
    </recommendedName>
</protein>
<gene>
    <name evidence="2" type="ORF">SAMN06296036_101348</name>
</gene>
<keyword evidence="1" id="KW-0732">Signal</keyword>
<name>A0A1Y6B3T6_9BACT</name>
<dbReference type="OrthoDB" id="9938843at2"/>
<dbReference type="EMBL" id="FWZT01000001">
    <property type="protein sequence ID" value="SME90285.1"/>
    <property type="molecule type" value="Genomic_DNA"/>
</dbReference>
<sequence>MILKRAIFTSLAMATMASSPALAVFIDGHGSYALRGETRTKPGFNQETGVYQAVDQFFQLDTEIRTSDKASFFLEFRLFDQDRESNLGDDTQLDTCPTPIGAGEDYNCAEQSGLQQDAIEPRYKDLQPRVTKAYAQYAMDYCLLTVGRRDRHWGLGLYLDGGNDVFDTDASIYDGVTCDINLQKSQTLGFSVGYDKISETGGSIYATGIADQNYGPNNRSDDLDQIFFTIEYNDHKTNAGKGFSQQVGIYFANIFGGGNTGTDIKVADLYLNFIISDLVIQNEILFRLGESADPNLALLGGARRLNDTDEFKNNVQSIAAAGSIEYFLSRSGSVLGPAKFKQGTATSHSLFFDYAFAPGDPDGYLPEYESLSDPESARDRSVKAVAFHRNFKPGLLLFNGTTGIDDKRVDGIFDPYRVMNASVFSLGYRYKSLVNGNFEIKFVTASLNESISSDAKSFYQSGDDELTQAERDNKERPIGFYGDSLGMELDVSYSKSLGEGLELGVAGAIAQGGDAWKVKDSQSAQDNYLLQGHISFQF</sequence>
<accession>A0A1Y6B3T6</accession>